<keyword evidence="7" id="KW-0067">ATP-binding</keyword>
<evidence type="ECO:0000259" key="10">
    <source>
        <dbReference type="Pfam" id="PF00349"/>
    </source>
</evidence>
<dbReference type="SUPFAM" id="SSF53067">
    <property type="entry name" value="Actin-like ATPase domain"/>
    <property type="match status" value="2"/>
</dbReference>
<comment type="pathway">
    <text evidence="2">Carbohydrate metabolism.</text>
</comment>
<keyword evidence="13" id="KW-1185">Reference proteome</keyword>
<comment type="pathway">
    <text evidence="1">Carbohydrate degradation.</text>
</comment>
<organism evidence="12 13">
    <name type="scientific">Pontiella desulfatans</name>
    <dbReference type="NCBI Taxonomy" id="2750659"/>
    <lineage>
        <taxon>Bacteria</taxon>
        <taxon>Pseudomonadati</taxon>
        <taxon>Kiritimatiellota</taxon>
        <taxon>Kiritimatiellia</taxon>
        <taxon>Kiritimatiellales</taxon>
        <taxon>Pontiellaceae</taxon>
        <taxon>Pontiella</taxon>
    </lineage>
</organism>
<evidence type="ECO:0000259" key="11">
    <source>
        <dbReference type="Pfam" id="PF03727"/>
    </source>
</evidence>
<dbReference type="RefSeq" id="WP_136079701.1">
    <property type="nucleotide sequence ID" value="NZ_CAAHFG010000001.1"/>
</dbReference>
<dbReference type="PRINTS" id="PR00475">
    <property type="entry name" value="HEXOKINASE"/>
</dbReference>
<evidence type="ECO:0000256" key="4">
    <source>
        <dbReference type="ARBA" id="ARBA00022679"/>
    </source>
</evidence>
<dbReference type="Proteomes" id="UP000366872">
    <property type="component" value="Unassembled WGS sequence"/>
</dbReference>
<dbReference type="GO" id="GO:0001678">
    <property type="term" value="P:intracellular glucose homeostasis"/>
    <property type="evidence" value="ECO:0007669"/>
    <property type="project" value="InterPro"/>
</dbReference>
<keyword evidence="6" id="KW-0418">Kinase</keyword>
<dbReference type="Pfam" id="PF03727">
    <property type="entry name" value="Hexokinase_2"/>
    <property type="match status" value="1"/>
</dbReference>
<comment type="similarity">
    <text evidence="3">Belongs to the hexokinase family.</text>
</comment>
<dbReference type="GO" id="GO:0004340">
    <property type="term" value="F:glucokinase activity"/>
    <property type="evidence" value="ECO:0007669"/>
    <property type="project" value="TreeGrafter"/>
</dbReference>
<dbReference type="PANTHER" id="PTHR19443">
    <property type="entry name" value="HEXOKINASE"/>
    <property type="match status" value="1"/>
</dbReference>
<dbReference type="InterPro" id="IPR022672">
    <property type="entry name" value="Hexokinase_N"/>
</dbReference>
<dbReference type="Gene3D" id="3.30.420.40">
    <property type="match status" value="1"/>
</dbReference>
<comment type="catalytic activity">
    <reaction evidence="9">
        <text>D-fructose + ATP = D-fructose 6-phosphate + ADP + H(+)</text>
        <dbReference type="Rhea" id="RHEA:16125"/>
        <dbReference type="ChEBI" id="CHEBI:15378"/>
        <dbReference type="ChEBI" id="CHEBI:30616"/>
        <dbReference type="ChEBI" id="CHEBI:37721"/>
        <dbReference type="ChEBI" id="CHEBI:61527"/>
        <dbReference type="ChEBI" id="CHEBI:456216"/>
        <dbReference type="EC" id="2.7.1.1"/>
    </reaction>
    <physiologicalReaction direction="left-to-right" evidence="9">
        <dbReference type="Rhea" id="RHEA:16126"/>
    </physiologicalReaction>
</comment>
<keyword evidence="5" id="KW-0547">Nucleotide-binding</keyword>
<dbReference type="AlphaFoldDB" id="A0A6C2U2J6"/>
<evidence type="ECO:0000256" key="2">
    <source>
        <dbReference type="ARBA" id="ARBA00005007"/>
    </source>
</evidence>
<evidence type="ECO:0000313" key="12">
    <source>
        <dbReference type="EMBL" id="VGO14200.1"/>
    </source>
</evidence>
<evidence type="ECO:0008006" key="14">
    <source>
        <dbReference type="Google" id="ProtNLM"/>
    </source>
</evidence>
<evidence type="ECO:0000256" key="3">
    <source>
        <dbReference type="ARBA" id="ARBA00009225"/>
    </source>
</evidence>
<sequence length="429" mass="45382">MDIKAWLKTQMVAADAYDADELLAHFLDEMEKGLNGESSSLAMIPAYVGTEGLVPSNKPVAVIDAGGTNLRICLARFDDAGAIQLSNFSKQPMPGRDEEISAAEFYRVLVDALEPIEGEFESIGFCFSYPATILPDFDGRLLHWTKEIKIPELVGKHIGAGLIAALEARGVLGKRIVILNDTVACLLAGLAQGQAFDASSYIGFILGTGTNTAYVENNDRIGKLEGYLGAGSQVINVESGGFGAFKRGALDLKLDGQSENPGGHVFEKTISGVYMGALTLELLQSLADEGVFSDEGAASLSIMKELSTIDIDNLVADNGRDTGVLGTEAFTDGDRAIMKTVFGAVVDRAALLTAVNILAAVVKGGAGQDAARPVCVNIDGSTYYKTFQMPEKVQAHLQRMLAARGLHIRCIQVEDAPVVGAAIAGLTTF</sequence>
<accession>A0A6C2U2J6</accession>
<protein>
    <recommendedName>
        <fullName evidence="14">Hexokinase</fullName>
    </recommendedName>
</protein>
<evidence type="ECO:0000256" key="7">
    <source>
        <dbReference type="ARBA" id="ARBA00022840"/>
    </source>
</evidence>
<dbReference type="Pfam" id="PF00349">
    <property type="entry name" value="Hexokinase_1"/>
    <property type="match status" value="1"/>
</dbReference>
<dbReference type="EMBL" id="CAAHFG010000001">
    <property type="protein sequence ID" value="VGO14200.1"/>
    <property type="molecule type" value="Genomic_DNA"/>
</dbReference>
<reference evidence="12 13" key="1">
    <citation type="submission" date="2019-04" db="EMBL/GenBank/DDBJ databases">
        <authorList>
            <person name="Van Vliet M D."/>
        </authorList>
    </citation>
    <scope>NUCLEOTIDE SEQUENCE [LARGE SCALE GENOMIC DNA]</scope>
    <source>
        <strain evidence="12 13">F1</strain>
    </source>
</reference>
<dbReference type="GO" id="GO:0005536">
    <property type="term" value="F:D-glucose binding"/>
    <property type="evidence" value="ECO:0007669"/>
    <property type="project" value="InterPro"/>
</dbReference>
<name>A0A6C2U2J6_PONDE</name>
<dbReference type="PANTHER" id="PTHR19443:SF16">
    <property type="entry name" value="HEXOKINASE TYPE 1-RELATED"/>
    <property type="match status" value="1"/>
</dbReference>
<proteinExistence type="inferred from homology"/>
<dbReference type="InterPro" id="IPR001312">
    <property type="entry name" value="Hexokinase"/>
</dbReference>
<evidence type="ECO:0000256" key="1">
    <source>
        <dbReference type="ARBA" id="ARBA00004921"/>
    </source>
</evidence>
<dbReference type="InterPro" id="IPR043129">
    <property type="entry name" value="ATPase_NBD"/>
</dbReference>
<dbReference type="GO" id="GO:0005524">
    <property type="term" value="F:ATP binding"/>
    <property type="evidence" value="ECO:0007669"/>
    <property type="project" value="UniProtKB-KW"/>
</dbReference>
<feature type="domain" description="Hexokinase N-terminal" evidence="10">
    <location>
        <begin position="16"/>
        <end position="189"/>
    </location>
</feature>
<gene>
    <name evidence="12" type="ORF">PDESU_02759</name>
</gene>
<dbReference type="CDD" id="cd24000">
    <property type="entry name" value="ASKHA_NBD_HK"/>
    <property type="match status" value="1"/>
</dbReference>
<evidence type="ECO:0000313" key="13">
    <source>
        <dbReference type="Proteomes" id="UP000366872"/>
    </source>
</evidence>
<dbReference type="GO" id="GO:0008865">
    <property type="term" value="F:fructokinase activity"/>
    <property type="evidence" value="ECO:0007669"/>
    <property type="project" value="TreeGrafter"/>
</dbReference>
<evidence type="ECO:0000256" key="8">
    <source>
        <dbReference type="ARBA" id="ARBA00023152"/>
    </source>
</evidence>
<dbReference type="GO" id="GO:0006096">
    <property type="term" value="P:glycolytic process"/>
    <property type="evidence" value="ECO:0007669"/>
    <property type="project" value="UniProtKB-UniPathway"/>
</dbReference>
<dbReference type="Gene3D" id="3.40.367.20">
    <property type="match status" value="1"/>
</dbReference>
<evidence type="ECO:0000256" key="5">
    <source>
        <dbReference type="ARBA" id="ARBA00022741"/>
    </source>
</evidence>
<evidence type="ECO:0000256" key="9">
    <source>
        <dbReference type="ARBA" id="ARBA00047905"/>
    </source>
</evidence>
<dbReference type="GO" id="GO:0006006">
    <property type="term" value="P:glucose metabolic process"/>
    <property type="evidence" value="ECO:0007669"/>
    <property type="project" value="TreeGrafter"/>
</dbReference>
<feature type="domain" description="Hexokinase C-terminal" evidence="11">
    <location>
        <begin position="202"/>
        <end position="425"/>
    </location>
</feature>
<dbReference type="InterPro" id="IPR022673">
    <property type="entry name" value="Hexokinase_C"/>
</dbReference>
<evidence type="ECO:0000256" key="6">
    <source>
        <dbReference type="ARBA" id="ARBA00022777"/>
    </source>
</evidence>
<dbReference type="PROSITE" id="PS51748">
    <property type="entry name" value="HEXOKINASE_2"/>
    <property type="match status" value="1"/>
</dbReference>
<keyword evidence="4" id="KW-0808">Transferase</keyword>
<dbReference type="UniPathway" id="UPA00109">
    <property type="reaction ID" value="UER00180"/>
</dbReference>
<keyword evidence="8" id="KW-0324">Glycolysis</keyword>